<dbReference type="OrthoDB" id="9798299at2"/>
<keyword evidence="2" id="KW-0732">Signal</keyword>
<proteinExistence type="inferred from homology"/>
<dbReference type="Pfam" id="PF11999">
    <property type="entry name" value="Ice_binding"/>
    <property type="match status" value="1"/>
</dbReference>
<dbReference type="EMBL" id="VOSB01000009">
    <property type="protein sequence ID" value="TXE18104.1"/>
    <property type="molecule type" value="Genomic_DNA"/>
</dbReference>
<dbReference type="Proteomes" id="UP000321938">
    <property type="component" value="Unassembled WGS sequence"/>
</dbReference>
<name>A0A5C7B9H6_9FLAO</name>
<dbReference type="AlphaFoldDB" id="A0A5C7B9H6"/>
<evidence type="ECO:0000256" key="1">
    <source>
        <dbReference type="ARBA" id="ARBA00005445"/>
    </source>
</evidence>
<reference evidence="3 4" key="1">
    <citation type="submission" date="2019-08" db="EMBL/GenBank/DDBJ databases">
        <title>Genome of Psychroserpens burtonensis ACAM 167.</title>
        <authorList>
            <person name="Bowman J.P."/>
        </authorList>
    </citation>
    <scope>NUCLEOTIDE SEQUENCE [LARGE SCALE GENOMIC DNA]</scope>
    <source>
        <strain evidence="3 4">ACAM 167</strain>
    </source>
</reference>
<evidence type="ECO:0000256" key="2">
    <source>
        <dbReference type="ARBA" id="ARBA00022729"/>
    </source>
</evidence>
<comment type="caution">
    <text evidence="3">The sequence shown here is derived from an EMBL/GenBank/DDBJ whole genome shotgun (WGS) entry which is preliminary data.</text>
</comment>
<accession>A0A5C7B9H6</accession>
<gene>
    <name evidence="3" type="ORF">ES692_07625</name>
</gene>
<comment type="similarity">
    <text evidence="1">Belongs to the ice-binding protein family.</text>
</comment>
<organism evidence="3 4">
    <name type="scientific">Psychroserpens burtonensis</name>
    <dbReference type="NCBI Taxonomy" id="49278"/>
    <lineage>
        <taxon>Bacteria</taxon>
        <taxon>Pseudomonadati</taxon>
        <taxon>Bacteroidota</taxon>
        <taxon>Flavobacteriia</taxon>
        <taxon>Flavobacteriales</taxon>
        <taxon>Flavobacteriaceae</taxon>
        <taxon>Psychroserpens</taxon>
    </lineage>
</organism>
<evidence type="ECO:0000313" key="3">
    <source>
        <dbReference type="EMBL" id="TXE18104.1"/>
    </source>
</evidence>
<dbReference type="STRING" id="1123037.GCA_000425305_01687"/>
<protein>
    <submittedName>
        <fullName evidence="3">DUF3494 domain-containing protein</fullName>
    </submittedName>
</protein>
<dbReference type="RefSeq" id="WP_051229636.1">
    <property type="nucleotide sequence ID" value="NZ_VOSB01000009.1"/>
</dbReference>
<evidence type="ECO:0000313" key="4">
    <source>
        <dbReference type="Proteomes" id="UP000321938"/>
    </source>
</evidence>
<dbReference type="InterPro" id="IPR021884">
    <property type="entry name" value="Ice-bd_prot"/>
</dbReference>
<keyword evidence="4" id="KW-1185">Reference proteome</keyword>
<sequence>MKIVLRTNWHYLIEIKTILIKTTLKCFLIPFVLLSSSGLYAQVGIGTTTPDISSVLDVSSNSKGLLMPRLTTLERDGIASPATGLMIYNTTLNDGQLNIGTPSTPSWIGIKGNEDPKIDCVVFGDNISTTSTTNSLVQGMTISPPLGKFEVSFNAQKITNQTFSSSQASIDMAKIYQDLTAISATNTTHSLVFGNGEILFPGVYDLAGAPSIAGSLTLDGAGDTNSVFIIRGSGAFTTGANTIVNLTNGASSNNIFWVSNVALSTGASTELKGSLVSLSGAISLGATTNLEGRMFTKAGAVSIVADCILTKPSDTSYIDLGFLSTFAMWSSAGAITDVATSFITGDVGTALGVLTIAGTHSGTQYPAGTASTNLNTVTTYGLYQNGIEVANSSRAINSLGSVVLLQAMITTLSADEVIEVRWKVNSGESSLSNRTLSYHQ</sequence>